<keyword evidence="2" id="KW-1185">Reference proteome</keyword>
<sequence length="119" mass="13483">FADTVKIFLRKRVEDLDRSAILPLGSKTISSPSLRLEKEEIDRLVQELEELGQVKNVAALLHLQRVMIEQNDPCSGWFMVTGVVTEDPAKLNLPVCSSDLPEPTSVMFWSGYYRAFDNK</sequence>
<gene>
    <name evidence="1" type="ORF">BaRGS_00038519</name>
</gene>
<dbReference type="Proteomes" id="UP001519460">
    <property type="component" value="Unassembled WGS sequence"/>
</dbReference>
<evidence type="ECO:0000313" key="2">
    <source>
        <dbReference type="Proteomes" id="UP001519460"/>
    </source>
</evidence>
<proteinExistence type="predicted"/>
<reference evidence="1 2" key="1">
    <citation type="journal article" date="2023" name="Sci. Data">
        <title>Genome assembly of the Korean intertidal mud-creeper Batillaria attramentaria.</title>
        <authorList>
            <person name="Patra A.K."/>
            <person name="Ho P.T."/>
            <person name="Jun S."/>
            <person name="Lee S.J."/>
            <person name="Kim Y."/>
            <person name="Won Y.J."/>
        </authorList>
    </citation>
    <scope>NUCLEOTIDE SEQUENCE [LARGE SCALE GENOMIC DNA]</scope>
    <source>
        <strain evidence="1">Wonlab-2016</strain>
    </source>
</reference>
<evidence type="ECO:0000313" key="1">
    <source>
        <dbReference type="EMBL" id="KAK7462071.1"/>
    </source>
</evidence>
<dbReference type="EMBL" id="JACVVK020000625">
    <property type="protein sequence ID" value="KAK7462071.1"/>
    <property type="molecule type" value="Genomic_DNA"/>
</dbReference>
<dbReference type="AlphaFoldDB" id="A0ABD0J5M9"/>
<protein>
    <submittedName>
        <fullName evidence="1">Uncharacterized protein</fullName>
    </submittedName>
</protein>
<feature type="non-terminal residue" evidence="1">
    <location>
        <position position="119"/>
    </location>
</feature>
<comment type="caution">
    <text evidence="1">The sequence shown here is derived from an EMBL/GenBank/DDBJ whole genome shotgun (WGS) entry which is preliminary data.</text>
</comment>
<accession>A0ABD0J5M9</accession>
<feature type="non-terminal residue" evidence="1">
    <location>
        <position position="1"/>
    </location>
</feature>
<organism evidence="1 2">
    <name type="scientific">Batillaria attramentaria</name>
    <dbReference type="NCBI Taxonomy" id="370345"/>
    <lineage>
        <taxon>Eukaryota</taxon>
        <taxon>Metazoa</taxon>
        <taxon>Spiralia</taxon>
        <taxon>Lophotrochozoa</taxon>
        <taxon>Mollusca</taxon>
        <taxon>Gastropoda</taxon>
        <taxon>Caenogastropoda</taxon>
        <taxon>Sorbeoconcha</taxon>
        <taxon>Cerithioidea</taxon>
        <taxon>Batillariidae</taxon>
        <taxon>Batillaria</taxon>
    </lineage>
</organism>
<name>A0ABD0J5M9_9CAEN</name>